<organism evidence="10 11">
    <name type="scientific">Cladorrhinum samala</name>
    <dbReference type="NCBI Taxonomy" id="585594"/>
    <lineage>
        <taxon>Eukaryota</taxon>
        <taxon>Fungi</taxon>
        <taxon>Dikarya</taxon>
        <taxon>Ascomycota</taxon>
        <taxon>Pezizomycotina</taxon>
        <taxon>Sordariomycetes</taxon>
        <taxon>Sordariomycetidae</taxon>
        <taxon>Sordariales</taxon>
        <taxon>Podosporaceae</taxon>
        <taxon>Cladorrhinum</taxon>
    </lineage>
</organism>
<dbReference type="NCBIfam" id="TIGR00879">
    <property type="entry name" value="SP"/>
    <property type="match status" value="1"/>
</dbReference>
<dbReference type="PROSITE" id="PS50850">
    <property type="entry name" value="MFS"/>
    <property type="match status" value="1"/>
</dbReference>
<evidence type="ECO:0000313" key="10">
    <source>
        <dbReference type="EMBL" id="KAK4463587.1"/>
    </source>
</evidence>
<dbReference type="Pfam" id="PF00083">
    <property type="entry name" value="Sugar_tr"/>
    <property type="match status" value="1"/>
</dbReference>
<dbReference type="EMBL" id="MU864958">
    <property type="protein sequence ID" value="KAK4463587.1"/>
    <property type="molecule type" value="Genomic_DNA"/>
</dbReference>
<feature type="transmembrane region" description="Helical" evidence="8">
    <location>
        <begin position="125"/>
        <end position="147"/>
    </location>
</feature>
<comment type="subcellular location">
    <subcellularLocation>
        <location evidence="1">Membrane</location>
        <topology evidence="1">Multi-pass membrane protein</topology>
    </subcellularLocation>
</comment>
<feature type="transmembrane region" description="Helical" evidence="8">
    <location>
        <begin position="101"/>
        <end position="119"/>
    </location>
</feature>
<dbReference type="InterPro" id="IPR020846">
    <property type="entry name" value="MFS_dom"/>
</dbReference>
<evidence type="ECO:0000256" key="2">
    <source>
        <dbReference type="ARBA" id="ARBA00010992"/>
    </source>
</evidence>
<feature type="transmembrane region" description="Helical" evidence="8">
    <location>
        <begin position="193"/>
        <end position="212"/>
    </location>
</feature>
<dbReference type="PANTHER" id="PTHR48022">
    <property type="entry name" value="PLASTIDIC GLUCOSE TRANSPORTER 4"/>
    <property type="match status" value="1"/>
</dbReference>
<dbReference type="InterPro" id="IPR005828">
    <property type="entry name" value="MFS_sugar_transport-like"/>
</dbReference>
<feature type="transmembrane region" description="Helical" evidence="8">
    <location>
        <begin position="422"/>
        <end position="444"/>
    </location>
</feature>
<evidence type="ECO:0000313" key="11">
    <source>
        <dbReference type="Proteomes" id="UP001321749"/>
    </source>
</evidence>
<keyword evidence="5 8" id="KW-1133">Transmembrane helix</keyword>
<dbReference type="GO" id="GO:0016020">
    <property type="term" value="C:membrane"/>
    <property type="evidence" value="ECO:0007669"/>
    <property type="project" value="UniProtKB-SubCell"/>
</dbReference>
<feature type="transmembrane region" description="Helical" evidence="8">
    <location>
        <begin position="456"/>
        <end position="475"/>
    </location>
</feature>
<feature type="domain" description="Major facilitator superfamily (MFS) profile" evidence="9">
    <location>
        <begin position="28"/>
        <end position="479"/>
    </location>
</feature>
<evidence type="ECO:0000256" key="5">
    <source>
        <dbReference type="ARBA" id="ARBA00022989"/>
    </source>
</evidence>
<dbReference type="GO" id="GO:0005351">
    <property type="term" value="F:carbohydrate:proton symporter activity"/>
    <property type="evidence" value="ECO:0007669"/>
    <property type="project" value="TreeGrafter"/>
</dbReference>
<comment type="similarity">
    <text evidence="2 7">Belongs to the major facilitator superfamily. Sugar transporter (TC 2.A.1.1) family.</text>
</comment>
<dbReference type="AlphaFoldDB" id="A0AAV9HS36"/>
<evidence type="ECO:0000256" key="8">
    <source>
        <dbReference type="SAM" id="Phobius"/>
    </source>
</evidence>
<dbReference type="PRINTS" id="PR00171">
    <property type="entry name" value="SUGRTRNSPORT"/>
</dbReference>
<dbReference type="Proteomes" id="UP001321749">
    <property type="component" value="Unassembled WGS sequence"/>
</dbReference>
<evidence type="ECO:0000259" key="9">
    <source>
        <dbReference type="PROSITE" id="PS50850"/>
    </source>
</evidence>
<dbReference type="InterPro" id="IPR003663">
    <property type="entry name" value="Sugar/inositol_transpt"/>
</dbReference>
<gene>
    <name evidence="10" type="ORF">QBC42DRAFT_198924</name>
</gene>
<reference evidence="10" key="2">
    <citation type="submission" date="2023-06" db="EMBL/GenBank/DDBJ databases">
        <authorList>
            <consortium name="Lawrence Berkeley National Laboratory"/>
            <person name="Mondo S.J."/>
            <person name="Hensen N."/>
            <person name="Bonometti L."/>
            <person name="Westerberg I."/>
            <person name="Brannstrom I.O."/>
            <person name="Guillou S."/>
            <person name="Cros-Aarteil S."/>
            <person name="Calhoun S."/>
            <person name="Haridas S."/>
            <person name="Kuo A."/>
            <person name="Pangilinan J."/>
            <person name="Riley R."/>
            <person name="Labutti K."/>
            <person name="Andreopoulos B."/>
            <person name="Lipzen A."/>
            <person name="Chen C."/>
            <person name="Yanf M."/>
            <person name="Daum C."/>
            <person name="Ng V."/>
            <person name="Clum A."/>
            <person name="Steindorff A."/>
            <person name="Ohm R."/>
            <person name="Martin F."/>
            <person name="Silar P."/>
            <person name="Natvig D."/>
            <person name="Lalanne C."/>
            <person name="Gautier V."/>
            <person name="Ament-Velasquez S.L."/>
            <person name="Kruys A."/>
            <person name="Hutchinson M.I."/>
            <person name="Powell A.J."/>
            <person name="Barry K."/>
            <person name="Miller A.N."/>
            <person name="Grigoriev I.V."/>
            <person name="Debuchy R."/>
            <person name="Gladieux P."/>
            <person name="Thoren M.H."/>
            <person name="Johannesson H."/>
        </authorList>
    </citation>
    <scope>NUCLEOTIDE SEQUENCE</scope>
    <source>
        <strain evidence="10">PSN324</strain>
    </source>
</reference>
<comment type="caution">
    <text evidence="10">The sequence shown here is derived from an EMBL/GenBank/DDBJ whole genome shotgun (WGS) entry which is preliminary data.</text>
</comment>
<dbReference type="PANTHER" id="PTHR48022:SF6">
    <property type="entry name" value="MSTA PROTEIN-RELATED"/>
    <property type="match status" value="1"/>
</dbReference>
<evidence type="ECO:0000256" key="7">
    <source>
        <dbReference type="RuleBase" id="RU003346"/>
    </source>
</evidence>
<proteinExistence type="inferred from homology"/>
<feature type="transmembrane region" description="Helical" evidence="8">
    <location>
        <begin position="159"/>
        <end position="181"/>
    </location>
</feature>
<sequence length="533" mass="58084">MPGGAAPAMGAVDVNRVEAPITFKAYMMCVFGAFGGIFFGYDSGYISGVLGMDYFIHVIDGPDAAALTVWKKSLITSILSAGTFFGALIAGDLADWIGRRFTVISGCAIFMIGVALQTASASLGLIVAGRLVAGFGVGFVSAVIILYMSEIAPRKVRGALVSGYQFCVTLGLLLASCVDYGTQNRKDSGSYRIPIALQLAWALILAIGLFLLPESPRYFVKKAQIERAAANLARLRDQPVDSDYIRDELAEIVANNEYESSVVPNNGYFSAWAMCFRGSIFKPDSYSRRTLLGISLQMMQQFTGCNFVFYFGTTFFQQLGTISNPFLINLITTLVNVCSTPVSFYTMERLGRRSLLIWGAAGMVICQFIVAIVGTVLPNDDSAVKAMIAFICVYIFFFATTWGPGAWVVIGEIFPLPMRAKGVALSTASNWMWNCIIAVITPYMTDADKGNLGPKVFYIWGSLCACCFVYAYLLVPETKGLTLEQVDQMLHETTPRTSAKWVPHTTFAGAYNEKQAAVDQVENSSKEDLEGQR</sequence>
<protein>
    <submittedName>
        <fullName evidence="10">General substrate transporter</fullName>
    </submittedName>
</protein>
<evidence type="ECO:0000256" key="6">
    <source>
        <dbReference type="ARBA" id="ARBA00023136"/>
    </source>
</evidence>
<keyword evidence="3 7" id="KW-0813">Transport</keyword>
<dbReference type="InterPro" id="IPR050360">
    <property type="entry name" value="MFS_Sugar_Transporters"/>
</dbReference>
<dbReference type="PROSITE" id="PS00217">
    <property type="entry name" value="SUGAR_TRANSPORT_2"/>
    <property type="match status" value="1"/>
</dbReference>
<reference evidence="10" key="1">
    <citation type="journal article" date="2023" name="Mol. Phylogenet. Evol.">
        <title>Genome-scale phylogeny and comparative genomics of the fungal order Sordariales.</title>
        <authorList>
            <person name="Hensen N."/>
            <person name="Bonometti L."/>
            <person name="Westerberg I."/>
            <person name="Brannstrom I.O."/>
            <person name="Guillou S."/>
            <person name="Cros-Aarteil S."/>
            <person name="Calhoun S."/>
            <person name="Haridas S."/>
            <person name="Kuo A."/>
            <person name="Mondo S."/>
            <person name="Pangilinan J."/>
            <person name="Riley R."/>
            <person name="LaButti K."/>
            <person name="Andreopoulos B."/>
            <person name="Lipzen A."/>
            <person name="Chen C."/>
            <person name="Yan M."/>
            <person name="Daum C."/>
            <person name="Ng V."/>
            <person name="Clum A."/>
            <person name="Steindorff A."/>
            <person name="Ohm R.A."/>
            <person name="Martin F."/>
            <person name="Silar P."/>
            <person name="Natvig D.O."/>
            <person name="Lalanne C."/>
            <person name="Gautier V."/>
            <person name="Ament-Velasquez S.L."/>
            <person name="Kruys A."/>
            <person name="Hutchinson M.I."/>
            <person name="Powell A.J."/>
            <person name="Barry K."/>
            <person name="Miller A.N."/>
            <person name="Grigoriev I.V."/>
            <person name="Debuchy R."/>
            <person name="Gladieux P."/>
            <person name="Hiltunen Thoren M."/>
            <person name="Johannesson H."/>
        </authorList>
    </citation>
    <scope>NUCLEOTIDE SEQUENCE</scope>
    <source>
        <strain evidence="10">PSN324</strain>
    </source>
</reference>
<name>A0AAV9HS36_9PEZI</name>
<dbReference type="SUPFAM" id="SSF103473">
    <property type="entry name" value="MFS general substrate transporter"/>
    <property type="match status" value="1"/>
</dbReference>
<dbReference type="FunFam" id="1.20.1250.20:FF:000180">
    <property type="entry name" value="MFS monosaccharide transporter"/>
    <property type="match status" value="1"/>
</dbReference>
<feature type="transmembrane region" description="Helical" evidence="8">
    <location>
        <begin position="74"/>
        <end position="94"/>
    </location>
</feature>
<dbReference type="CDD" id="cd17356">
    <property type="entry name" value="MFS_HXT"/>
    <property type="match status" value="1"/>
</dbReference>
<keyword evidence="6 8" id="KW-0472">Membrane</keyword>
<evidence type="ECO:0000256" key="4">
    <source>
        <dbReference type="ARBA" id="ARBA00022692"/>
    </source>
</evidence>
<dbReference type="InterPro" id="IPR005829">
    <property type="entry name" value="Sugar_transporter_CS"/>
</dbReference>
<evidence type="ECO:0000256" key="3">
    <source>
        <dbReference type="ARBA" id="ARBA00022448"/>
    </source>
</evidence>
<feature type="transmembrane region" description="Helical" evidence="8">
    <location>
        <begin position="383"/>
        <end position="410"/>
    </location>
</feature>
<keyword evidence="11" id="KW-1185">Reference proteome</keyword>
<dbReference type="Gene3D" id="1.20.1250.20">
    <property type="entry name" value="MFS general substrate transporter like domains"/>
    <property type="match status" value="1"/>
</dbReference>
<feature type="transmembrane region" description="Helical" evidence="8">
    <location>
        <begin position="21"/>
        <end position="41"/>
    </location>
</feature>
<keyword evidence="4 8" id="KW-0812">Transmembrane</keyword>
<feature type="transmembrane region" description="Helical" evidence="8">
    <location>
        <begin position="356"/>
        <end position="377"/>
    </location>
</feature>
<evidence type="ECO:0000256" key="1">
    <source>
        <dbReference type="ARBA" id="ARBA00004141"/>
    </source>
</evidence>
<accession>A0AAV9HS36</accession>
<dbReference type="InterPro" id="IPR036259">
    <property type="entry name" value="MFS_trans_sf"/>
</dbReference>
<dbReference type="PROSITE" id="PS00216">
    <property type="entry name" value="SUGAR_TRANSPORT_1"/>
    <property type="match status" value="2"/>
</dbReference>